<dbReference type="Gene3D" id="1.20.1250.20">
    <property type="entry name" value="MFS general substrate transporter like domains"/>
    <property type="match status" value="1"/>
</dbReference>
<dbReference type="FunFam" id="1.20.1250.20:FF:000011">
    <property type="entry name" value="MFS multidrug transporter, putative"/>
    <property type="match status" value="1"/>
</dbReference>
<evidence type="ECO:0000313" key="10">
    <source>
        <dbReference type="EMBL" id="SPO02059.1"/>
    </source>
</evidence>
<feature type="transmembrane region" description="Helical" evidence="8">
    <location>
        <begin position="493"/>
        <end position="519"/>
    </location>
</feature>
<dbReference type="PANTHER" id="PTHR23502:SF68">
    <property type="entry name" value="MULTIDRUG TRANSPORTER, PUTATIVE (AFU_ORTHOLOGUE AFUA_3G01120)-RELATED"/>
    <property type="match status" value="1"/>
</dbReference>
<keyword evidence="11" id="KW-1185">Reference proteome</keyword>
<gene>
    <name evidence="10" type="ORF">DNG_04732</name>
</gene>
<feature type="compositionally biased region" description="Low complexity" evidence="7">
    <location>
        <begin position="28"/>
        <end position="44"/>
    </location>
</feature>
<feature type="transmembrane region" description="Helical" evidence="8">
    <location>
        <begin position="182"/>
        <end position="201"/>
    </location>
</feature>
<dbReference type="InterPro" id="IPR011701">
    <property type="entry name" value="MFS"/>
</dbReference>
<dbReference type="CDD" id="cd17323">
    <property type="entry name" value="MFS_Tpo1_MDR_like"/>
    <property type="match status" value="1"/>
</dbReference>
<dbReference type="Pfam" id="PF07690">
    <property type="entry name" value="MFS_1"/>
    <property type="match status" value="1"/>
</dbReference>
<dbReference type="SUPFAM" id="SSF103473">
    <property type="entry name" value="MFS general substrate transporter"/>
    <property type="match status" value="1"/>
</dbReference>
<feature type="transmembrane region" description="Helical" evidence="8">
    <location>
        <begin position="526"/>
        <end position="549"/>
    </location>
</feature>
<comment type="similarity">
    <text evidence="2">Belongs to the major facilitator superfamily.</text>
</comment>
<evidence type="ECO:0000259" key="9">
    <source>
        <dbReference type="PROSITE" id="PS50850"/>
    </source>
</evidence>
<feature type="transmembrane region" description="Helical" evidence="8">
    <location>
        <begin position="213"/>
        <end position="232"/>
    </location>
</feature>
<evidence type="ECO:0000256" key="4">
    <source>
        <dbReference type="ARBA" id="ARBA00022989"/>
    </source>
</evidence>
<keyword evidence="6" id="KW-0325">Glycoprotein</keyword>
<dbReference type="GO" id="GO:0016020">
    <property type="term" value="C:membrane"/>
    <property type="evidence" value="ECO:0007669"/>
    <property type="project" value="UniProtKB-SubCell"/>
</dbReference>
<evidence type="ECO:0000256" key="2">
    <source>
        <dbReference type="ARBA" id="ARBA00008335"/>
    </source>
</evidence>
<reference evidence="10" key="1">
    <citation type="submission" date="2018-03" db="EMBL/GenBank/DDBJ databases">
        <authorList>
            <person name="Guldener U."/>
        </authorList>
    </citation>
    <scope>NUCLEOTIDE SEQUENCE</scope>
</reference>
<comment type="subcellular location">
    <subcellularLocation>
        <location evidence="1">Membrane</location>
        <topology evidence="1">Multi-pass membrane protein</topology>
    </subcellularLocation>
</comment>
<name>A0AAE8MYF7_9PEZI</name>
<evidence type="ECO:0000256" key="7">
    <source>
        <dbReference type="SAM" id="MobiDB-lite"/>
    </source>
</evidence>
<evidence type="ECO:0000256" key="1">
    <source>
        <dbReference type="ARBA" id="ARBA00004141"/>
    </source>
</evidence>
<accession>A0AAE8MYF7</accession>
<comment type="caution">
    <text evidence="10">The sequence shown here is derived from an EMBL/GenBank/DDBJ whole genome shotgun (WGS) entry which is preliminary data.</text>
</comment>
<sequence>MASIDAPKPAEGSASSTHTPARPQTHDSSSSTTEPTAEATTEPTLAEKIELAAAEGHDADVPSNIGYVLDEQGEKQRRESITQQRRESALARQSTRGSKAAGEDVEKAAAAAGAEGEVADENIVQWDGPDDPQNPYNWPRWKKVTTCALVSSFTFVTPLASSMFAPGVPELMMEFKNSSPELASFVVSVYILGFAAGPLVFAPMSEIYGRHWVYLFSLVFFGVFIVACAVAPTLEALIAFRFLSGIFGACPLTNGAGTIADMIAQEKRGAAMAIFSIGPLLGPIIGPVAGGFLADAKGWRWVFWVLAIIIAALVVAIPIFMQETYAPVLLERKTRRLRKETGNDLLRSKFDVGLSPKDHFKRGIVRPMKLLAFDPISIIFGFYLAVVYGYLYILFTSITTVFQGSYGFSASNVGLVFLGLGVGSMLGVVVFSVFSDRNIKKKTQEADELAAEAGTESEGMKPEYRLSPLRWGAALLPFGFFFYGWTAEFPDKVHWIVPIISHVFIGVGNIIVFLALQLYLVDAYTIYAASAIAANTVVRSIAGAVLPLAGLRMYANLGVGWGNSLLGFIALALLPVPFLIIRYGEFLRKNYSPKNL</sequence>
<feature type="compositionally biased region" description="Basic and acidic residues" evidence="7">
    <location>
        <begin position="45"/>
        <end position="60"/>
    </location>
</feature>
<feature type="transmembrane region" description="Helical" evidence="8">
    <location>
        <begin position="561"/>
        <end position="581"/>
    </location>
</feature>
<feature type="transmembrane region" description="Helical" evidence="8">
    <location>
        <begin position="269"/>
        <end position="289"/>
    </location>
</feature>
<evidence type="ECO:0000256" key="5">
    <source>
        <dbReference type="ARBA" id="ARBA00023136"/>
    </source>
</evidence>
<dbReference type="Proteomes" id="UP001187682">
    <property type="component" value="Unassembled WGS sequence"/>
</dbReference>
<feature type="region of interest" description="Disordered" evidence="7">
    <location>
        <begin position="1"/>
        <end position="131"/>
    </location>
</feature>
<dbReference type="InterPro" id="IPR036259">
    <property type="entry name" value="MFS_trans_sf"/>
</dbReference>
<feature type="transmembrane region" description="Helical" evidence="8">
    <location>
        <begin position="238"/>
        <end position="257"/>
    </location>
</feature>
<feature type="transmembrane region" description="Helical" evidence="8">
    <location>
        <begin position="144"/>
        <end position="162"/>
    </location>
</feature>
<organism evidence="10 11">
    <name type="scientific">Cephalotrichum gorgonifer</name>
    <dbReference type="NCBI Taxonomy" id="2041049"/>
    <lineage>
        <taxon>Eukaryota</taxon>
        <taxon>Fungi</taxon>
        <taxon>Dikarya</taxon>
        <taxon>Ascomycota</taxon>
        <taxon>Pezizomycotina</taxon>
        <taxon>Sordariomycetes</taxon>
        <taxon>Hypocreomycetidae</taxon>
        <taxon>Microascales</taxon>
        <taxon>Microascaceae</taxon>
        <taxon>Cephalotrichum</taxon>
    </lineage>
</organism>
<evidence type="ECO:0000256" key="8">
    <source>
        <dbReference type="SAM" id="Phobius"/>
    </source>
</evidence>
<dbReference type="EMBL" id="ONZQ02000006">
    <property type="protein sequence ID" value="SPO02059.1"/>
    <property type="molecule type" value="Genomic_DNA"/>
</dbReference>
<feature type="compositionally biased region" description="Basic and acidic residues" evidence="7">
    <location>
        <begin position="72"/>
        <end position="89"/>
    </location>
</feature>
<protein>
    <submittedName>
        <fullName evidence="10">Related to multidrug resistant protein</fullName>
    </submittedName>
</protein>
<feature type="domain" description="Major facilitator superfamily (MFS) profile" evidence="9">
    <location>
        <begin position="146"/>
        <end position="587"/>
    </location>
</feature>
<feature type="transmembrane region" description="Helical" evidence="8">
    <location>
        <begin position="370"/>
        <end position="393"/>
    </location>
</feature>
<keyword evidence="4 8" id="KW-1133">Transmembrane helix</keyword>
<feature type="transmembrane region" description="Helical" evidence="8">
    <location>
        <begin position="301"/>
        <end position="330"/>
    </location>
</feature>
<dbReference type="AlphaFoldDB" id="A0AAE8MYF7"/>
<dbReference type="PANTHER" id="PTHR23502">
    <property type="entry name" value="MAJOR FACILITATOR SUPERFAMILY"/>
    <property type="match status" value="1"/>
</dbReference>
<evidence type="ECO:0000256" key="3">
    <source>
        <dbReference type="ARBA" id="ARBA00022692"/>
    </source>
</evidence>
<dbReference type="PROSITE" id="PS50850">
    <property type="entry name" value="MFS"/>
    <property type="match status" value="1"/>
</dbReference>
<keyword evidence="3 8" id="KW-0812">Transmembrane</keyword>
<evidence type="ECO:0000313" key="11">
    <source>
        <dbReference type="Proteomes" id="UP001187682"/>
    </source>
</evidence>
<proteinExistence type="inferred from homology"/>
<dbReference type="GO" id="GO:0022857">
    <property type="term" value="F:transmembrane transporter activity"/>
    <property type="evidence" value="ECO:0007669"/>
    <property type="project" value="InterPro"/>
</dbReference>
<feature type="transmembrane region" description="Helical" evidence="8">
    <location>
        <begin position="413"/>
        <end position="434"/>
    </location>
</feature>
<dbReference type="InterPro" id="IPR020846">
    <property type="entry name" value="MFS_dom"/>
</dbReference>
<evidence type="ECO:0000256" key="6">
    <source>
        <dbReference type="ARBA" id="ARBA00023180"/>
    </source>
</evidence>
<feature type="transmembrane region" description="Helical" evidence="8">
    <location>
        <begin position="469"/>
        <end position="487"/>
    </location>
</feature>
<keyword evidence="5 8" id="KW-0472">Membrane</keyword>